<evidence type="ECO:0000313" key="7">
    <source>
        <dbReference type="EMBL" id="WEG07894.1"/>
    </source>
</evidence>
<name>A0ABY8BUP2_9MICO</name>
<comment type="similarity">
    <text evidence="2">Belongs to the CDP-glycerol glycerophosphotransferase family.</text>
</comment>
<dbReference type="Pfam" id="PF04464">
    <property type="entry name" value="Glyphos_transf"/>
    <property type="match status" value="1"/>
</dbReference>
<protein>
    <submittedName>
        <fullName evidence="7">CDP-glycerol glycerophosphotransferase family protein</fullName>
    </submittedName>
</protein>
<organism evidence="7 8">
    <name type="scientific">Microbacterium horticulturae</name>
    <dbReference type="NCBI Taxonomy" id="3028316"/>
    <lineage>
        <taxon>Bacteria</taxon>
        <taxon>Bacillati</taxon>
        <taxon>Actinomycetota</taxon>
        <taxon>Actinomycetes</taxon>
        <taxon>Micrococcales</taxon>
        <taxon>Microbacteriaceae</taxon>
        <taxon>Microbacterium</taxon>
    </lineage>
</organism>
<dbReference type="Gene3D" id="3.40.50.12580">
    <property type="match status" value="1"/>
</dbReference>
<dbReference type="PANTHER" id="PTHR37316">
    <property type="entry name" value="TEICHOIC ACID GLYCEROL-PHOSPHATE PRIMASE"/>
    <property type="match status" value="1"/>
</dbReference>
<dbReference type="InterPro" id="IPR043148">
    <property type="entry name" value="TagF_C"/>
</dbReference>
<keyword evidence="4" id="KW-0808">Transferase</keyword>
<dbReference type="InterPro" id="IPR051612">
    <property type="entry name" value="Teichoic_Acid_Biosynth"/>
</dbReference>
<evidence type="ECO:0000256" key="2">
    <source>
        <dbReference type="ARBA" id="ARBA00010488"/>
    </source>
</evidence>
<dbReference type="SUPFAM" id="SSF53756">
    <property type="entry name" value="UDP-Glycosyltransferase/glycogen phosphorylase"/>
    <property type="match status" value="1"/>
</dbReference>
<keyword evidence="3" id="KW-1003">Cell membrane</keyword>
<dbReference type="InterPro" id="IPR007554">
    <property type="entry name" value="Glycerophosphate_synth"/>
</dbReference>
<dbReference type="Proteomes" id="UP001214553">
    <property type="component" value="Chromosome"/>
</dbReference>
<evidence type="ECO:0000256" key="6">
    <source>
        <dbReference type="ARBA" id="ARBA00023136"/>
    </source>
</evidence>
<evidence type="ECO:0000256" key="4">
    <source>
        <dbReference type="ARBA" id="ARBA00022679"/>
    </source>
</evidence>
<gene>
    <name evidence="7" type="ORF">PU630_11650</name>
</gene>
<dbReference type="EMBL" id="CP119108">
    <property type="protein sequence ID" value="WEG07894.1"/>
    <property type="molecule type" value="Genomic_DNA"/>
</dbReference>
<keyword evidence="8" id="KW-1185">Reference proteome</keyword>
<keyword evidence="6" id="KW-0472">Membrane</keyword>
<dbReference type="RefSeq" id="WP_275277232.1">
    <property type="nucleotide sequence ID" value="NZ_CP119108.1"/>
</dbReference>
<dbReference type="Gene3D" id="3.40.50.11820">
    <property type="match status" value="1"/>
</dbReference>
<keyword evidence="5" id="KW-0777">Teichoic acid biosynthesis</keyword>
<accession>A0ABY8BUP2</accession>
<evidence type="ECO:0000313" key="8">
    <source>
        <dbReference type="Proteomes" id="UP001214553"/>
    </source>
</evidence>
<reference evidence="7 8" key="1">
    <citation type="submission" date="2023-03" db="EMBL/GenBank/DDBJ databases">
        <title>Genome sequence of Microbacterium sp. KACC 23027.</title>
        <authorList>
            <person name="Kim S."/>
            <person name="Heo J."/>
            <person name="Kwon S.-W."/>
        </authorList>
    </citation>
    <scope>NUCLEOTIDE SEQUENCE [LARGE SCALE GENOMIC DNA]</scope>
    <source>
        <strain evidence="7 8">KACC 23027</strain>
    </source>
</reference>
<sequence length="417" mass="46330">MFNKLIEGRLLTLLVGSVFRLVEIFVRTIHIGVRAVRLLIQELLTSPIDARISAFGKRWLANRTEIDASSVIFIAQHGEYTGDPKYIAEEILRRGAPYKITWVLSEDSVGPFPQDFRFVHAGTAHSFRAIARAKVVIQDGYGLQDSGAAKGSSQTWVQAGDAGFAMKPHGEAGIRTTDRRLRRLGGPQMDLVLTSSPYEDEIVAASSWPHVPTLMVGHARNDILINTPPQLTQELRKKVLDRLNIVDMGQRFVLYTPSHVGVPGTSSVSGVDLVAVREALSDKFGGIWDILIRTYDRSEPGAGPLAGLPVYCHNVTLYPDMQELLVVADAYIGDDSRWMRDYLLTRKPTFAYSTGIDTSNQDLLHAIDQFDQGTHDRTITQMREMDGNTDDGDAASRTVDKIESLMSPSVFQREHRP</sequence>
<dbReference type="InterPro" id="IPR043149">
    <property type="entry name" value="TagF_N"/>
</dbReference>
<evidence type="ECO:0000256" key="5">
    <source>
        <dbReference type="ARBA" id="ARBA00022944"/>
    </source>
</evidence>
<evidence type="ECO:0000256" key="1">
    <source>
        <dbReference type="ARBA" id="ARBA00004202"/>
    </source>
</evidence>
<proteinExistence type="inferred from homology"/>
<comment type="subcellular location">
    <subcellularLocation>
        <location evidence="1">Cell membrane</location>
        <topology evidence="1">Peripheral membrane protein</topology>
    </subcellularLocation>
</comment>
<dbReference type="PANTHER" id="PTHR37316:SF3">
    <property type="entry name" value="TEICHOIC ACID GLYCEROL-PHOSPHATE TRANSFERASE"/>
    <property type="match status" value="1"/>
</dbReference>
<evidence type="ECO:0000256" key="3">
    <source>
        <dbReference type="ARBA" id="ARBA00022475"/>
    </source>
</evidence>